<proteinExistence type="predicted"/>
<dbReference type="GO" id="GO:0005737">
    <property type="term" value="C:cytoplasm"/>
    <property type="evidence" value="ECO:0007669"/>
    <property type="project" value="UniProtKB-ARBA"/>
</dbReference>
<reference evidence="3" key="1">
    <citation type="journal article" date="2015" name="Nature">
        <title>Complex archaea that bridge the gap between prokaryotes and eukaryotes.</title>
        <authorList>
            <person name="Spang A."/>
            <person name="Saw J.H."/>
            <person name="Jorgensen S.L."/>
            <person name="Zaremba-Niedzwiedzka K."/>
            <person name="Martijn J."/>
            <person name="Lind A.E."/>
            <person name="van Eijk R."/>
            <person name="Schleper C."/>
            <person name="Guy L."/>
            <person name="Ettema T.J."/>
        </authorList>
    </citation>
    <scope>NUCLEOTIDE SEQUENCE</scope>
</reference>
<dbReference type="AlphaFoldDB" id="A0A0F9U6Q2"/>
<feature type="region of interest" description="Disordered" evidence="1">
    <location>
        <begin position="1"/>
        <end position="25"/>
    </location>
</feature>
<dbReference type="Pfam" id="PF13883">
    <property type="entry name" value="CREG_beta-barrel"/>
    <property type="match status" value="1"/>
</dbReference>
<dbReference type="SUPFAM" id="SSF50475">
    <property type="entry name" value="FMN-binding split barrel"/>
    <property type="match status" value="1"/>
</dbReference>
<dbReference type="PANTHER" id="PTHR13343">
    <property type="entry name" value="CREG1 PROTEIN"/>
    <property type="match status" value="1"/>
</dbReference>
<dbReference type="InterPro" id="IPR012349">
    <property type="entry name" value="Split_barrel_FMN-bd"/>
</dbReference>
<comment type="caution">
    <text evidence="3">The sequence shown here is derived from an EMBL/GenBank/DDBJ whole genome shotgun (WGS) entry which is preliminary data.</text>
</comment>
<dbReference type="InterPro" id="IPR037119">
    <property type="entry name" value="Haem_oxidase_HugZ-like_sf"/>
</dbReference>
<dbReference type="Gene3D" id="3.20.180.10">
    <property type="entry name" value="PNP-oxidase-like"/>
    <property type="match status" value="1"/>
</dbReference>
<dbReference type="PANTHER" id="PTHR13343:SF17">
    <property type="entry name" value="CELLULAR REPRESSOR OF E1A-STIMULATED GENES, ISOFORM A"/>
    <property type="match status" value="1"/>
</dbReference>
<feature type="domain" description="CREG-like beta-barrel" evidence="2">
    <location>
        <begin position="27"/>
        <end position="174"/>
    </location>
</feature>
<feature type="compositionally biased region" description="Basic and acidic residues" evidence="1">
    <location>
        <begin position="7"/>
        <end position="16"/>
    </location>
</feature>
<protein>
    <recommendedName>
        <fullName evidence="2">CREG-like beta-barrel domain-containing protein</fullName>
    </recommendedName>
</protein>
<sequence>MRKKTDRPRVSADRSAGRASPLQPVDADATRLARTLLRSARHGALAVLRPGDGHPAASRVLVATDFLGRPLLLMSDLTLHARALAVDCRCSLLVGAAGKGDPLTHPRLTVFGTASAIAADDPERPALRERFLARHPKSALYADFSNFHFVQLESASASLNGGFGRAFELTPAEFIDGPAEELQATAIRARDHINADHGDAIDRIALDAGHEGHGWRIATLDRLGFEILRGDALCRVEFPADAVAAGGFRSAFVDLAAGQA</sequence>
<evidence type="ECO:0000259" key="2">
    <source>
        <dbReference type="Pfam" id="PF13883"/>
    </source>
</evidence>
<dbReference type="EMBL" id="LAZR01000140">
    <property type="protein sequence ID" value="KKN87269.1"/>
    <property type="molecule type" value="Genomic_DNA"/>
</dbReference>
<evidence type="ECO:0000313" key="3">
    <source>
        <dbReference type="EMBL" id="KKN87269.1"/>
    </source>
</evidence>
<dbReference type="Gene3D" id="2.30.110.10">
    <property type="entry name" value="Electron Transport, Fmn-binding Protein, Chain A"/>
    <property type="match status" value="1"/>
</dbReference>
<organism evidence="3">
    <name type="scientific">marine sediment metagenome</name>
    <dbReference type="NCBI Taxonomy" id="412755"/>
    <lineage>
        <taxon>unclassified sequences</taxon>
        <taxon>metagenomes</taxon>
        <taxon>ecological metagenomes</taxon>
    </lineage>
</organism>
<evidence type="ECO:0000256" key="1">
    <source>
        <dbReference type="SAM" id="MobiDB-lite"/>
    </source>
</evidence>
<dbReference type="InterPro" id="IPR055343">
    <property type="entry name" value="CREG_beta-barrel"/>
</dbReference>
<accession>A0A0F9U6Q2</accession>
<name>A0A0F9U6Q2_9ZZZZ</name>
<gene>
    <name evidence="3" type="ORF">LCGC14_0261150</name>
</gene>